<keyword evidence="1" id="KW-0812">Transmembrane</keyword>
<sequence>MIKSDLLQFFVFVAHFFYFLFNRICGCFVFLVLGTPTGLVPERSRRAVEAREQATTYRWSKLTSPVKRGEAGRKIKHPQPRVSEGIWSQLKFSSENFAAIPPRDLTCHTQVKYHSGLQIP</sequence>
<reference evidence="2 3" key="1">
    <citation type="journal article" date="2016" name="Nat. Commun.">
        <title>Thousands of microbial genomes shed light on interconnected biogeochemical processes in an aquifer system.</title>
        <authorList>
            <person name="Anantharaman K."/>
            <person name="Brown C.T."/>
            <person name="Hug L.A."/>
            <person name="Sharon I."/>
            <person name="Castelle C.J."/>
            <person name="Probst A.J."/>
            <person name="Thomas B.C."/>
            <person name="Singh A."/>
            <person name="Wilkins M.J."/>
            <person name="Karaoz U."/>
            <person name="Brodie E.L."/>
            <person name="Williams K.H."/>
            <person name="Hubbard S.S."/>
            <person name="Banfield J.F."/>
        </authorList>
    </citation>
    <scope>NUCLEOTIDE SEQUENCE [LARGE SCALE GENOMIC DNA]</scope>
</reference>
<evidence type="ECO:0000313" key="2">
    <source>
        <dbReference type="EMBL" id="OGY40227.1"/>
    </source>
</evidence>
<dbReference type="Proteomes" id="UP000178570">
    <property type="component" value="Unassembled WGS sequence"/>
</dbReference>
<gene>
    <name evidence="2" type="ORF">A2570_03000</name>
</gene>
<proteinExistence type="predicted"/>
<evidence type="ECO:0000256" key="1">
    <source>
        <dbReference type="SAM" id="Phobius"/>
    </source>
</evidence>
<evidence type="ECO:0000313" key="3">
    <source>
        <dbReference type="Proteomes" id="UP000178570"/>
    </source>
</evidence>
<dbReference type="AlphaFoldDB" id="A0A1G1XLN9"/>
<name>A0A1G1XLN9_9BACT</name>
<keyword evidence="1" id="KW-1133">Transmembrane helix</keyword>
<dbReference type="EMBL" id="MHHY01000009">
    <property type="protein sequence ID" value="OGY40227.1"/>
    <property type="molecule type" value="Genomic_DNA"/>
</dbReference>
<accession>A0A1G1XLN9</accession>
<keyword evidence="1" id="KW-0472">Membrane</keyword>
<protein>
    <submittedName>
        <fullName evidence="2">Uncharacterized protein</fullName>
    </submittedName>
</protein>
<comment type="caution">
    <text evidence="2">The sequence shown here is derived from an EMBL/GenBank/DDBJ whole genome shotgun (WGS) entry which is preliminary data.</text>
</comment>
<organism evidence="2 3">
    <name type="scientific">Candidatus Brennerbacteria bacterium RIFOXYD1_FULL_41_16</name>
    <dbReference type="NCBI Taxonomy" id="1797529"/>
    <lineage>
        <taxon>Bacteria</taxon>
        <taxon>Candidatus Brenneribacteriota</taxon>
    </lineage>
</organism>
<feature type="transmembrane region" description="Helical" evidence="1">
    <location>
        <begin position="6"/>
        <end position="33"/>
    </location>
</feature>